<dbReference type="Pfam" id="PF00534">
    <property type="entry name" value="Glycos_transf_1"/>
    <property type="match status" value="1"/>
</dbReference>
<evidence type="ECO:0000259" key="1">
    <source>
        <dbReference type="Pfam" id="PF00534"/>
    </source>
</evidence>
<dbReference type="PANTHER" id="PTHR12526:SF630">
    <property type="entry name" value="GLYCOSYLTRANSFERASE"/>
    <property type="match status" value="1"/>
</dbReference>
<gene>
    <name evidence="2" type="ORF">A2973_00705</name>
</gene>
<accession>A0A1F6AWP7</accession>
<name>A0A1F6AWP7_9BACT</name>
<dbReference type="AlphaFoldDB" id="A0A1F6AWP7"/>
<dbReference type="EMBL" id="MFJZ01000058">
    <property type="protein sequence ID" value="OGG29106.1"/>
    <property type="molecule type" value="Genomic_DNA"/>
</dbReference>
<dbReference type="Gene3D" id="3.40.50.2000">
    <property type="entry name" value="Glycogen Phosphorylase B"/>
    <property type="match status" value="2"/>
</dbReference>
<evidence type="ECO:0000313" key="3">
    <source>
        <dbReference type="Proteomes" id="UP000176409"/>
    </source>
</evidence>
<dbReference type="InterPro" id="IPR001296">
    <property type="entry name" value="Glyco_trans_1"/>
</dbReference>
<feature type="domain" description="Glycosyl transferase family 1" evidence="1">
    <location>
        <begin position="205"/>
        <end position="364"/>
    </location>
</feature>
<dbReference type="Proteomes" id="UP000176409">
    <property type="component" value="Unassembled WGS sequence"/>
</dbReference>
<proteinExistence type="predicted"/>
<comment type="caution">
    <text evidence="2">The sequence shown here is derived from an EMBL/GenBank/DDBJ whole genome shotgun (WGS) entry which is preliminary data.</text>
</comment>
<dbReference type="PANTHER" id="PTHR12526">
    <property type="entry name" value="GLYCOSYLTRANSFERASE"/>
    <property type="match status" value="1"/>
</dbReference>
<evidence type="ECO:0000313" key="2">
    <source>
        <dbReference type="EMBL" id="OGG29106.1"/>
    </source>
</evidence>
<dbReference type="STRING" id="1798396.A2973_00705"/>
<sequence length="387" mass="44001">MNLTAKLHQLRVVIVTHEYATGPPHALATYLRGKTAHLAFIAHPFVFAKEKRSHLSIFDVSGVRVKEIIFPWHVPFQFVSVIKDAVLTLWWCIRLGYTDIFIGVDNINACMGILLQKVGLVKKTVFYTIDYIPHRFANPFINAVYHKLDAFAAKNADTLWNLSSIMELERSRKGLNDPEIRKKQIVVPVGTDAITNPVPFSKIKRYHLAHMGHLTKKQGVQSVIEAIPLIVTKLPHFHFDIIGGGPMESELLDMVQKLHLQKYVTFYGFIKNHDEVEALLAKCAAAIAPYVDSPDNFVRYTDPGKVKAYLAVGLPIIITKVPDVWKEIVKRRVGIAVSDNMHKIAEGIIKLLLDEKKLRSFRDRSLKLGREYSWNLIFAKSLRQTLH</sequence>
<reference evidence="2 3" key="1">
    <citation type="journal article" date="2016" name="Nat. Commun.">
        <title>Thousands of microbial genomes shed light on interconnected biogeochemical processes in an aquifer system.</title>
        <authorList>
            <person name="Anantharaman K."/>
            <person name="Brown C.T."/>
            <person name="Hug L.A."/>
            <person name="Sharon I."/>
            <person name="Castelle C.J."/>
            <person name="Probst A.J."/>
            <person name="Thomas B.C."/>
            <person name="Singh A."/>
            <person name="Wilkins M.J."/>
            <person name="Karaoz U."/>
            <person name="Brodie E.L."/>
            <person name="Williams K.H."/>
            <person name="Hubbard S.S."/>
            <person name="Banfield J.F."/>
        </authorList>
    </citation>
    <scope>NUCLEOTIDE SEQUENCE [LARGE SCALE GENOMIC DNA]</scope>
</reference>
<protein>
    <recommendedName>
        <fullName evidence="1">Glycosyl transferase family 1 domain-containing protein</fullName>
    </recommendedName>
</protein>
<dbReference type="SUPFAM" id="SSF53756">
    <property type="entry name" value="UDP-Glycosyltransferase/glycogen phosphorylase"/>
    <property type="match status" value="1"/>
</dbReference>
<organism evidence="2 3">
    <name type="scientific">Candidatus Gottesmanbacteria bacterium RIFCSPLOWO2_01_FULL_49_10</name>
    <dbReference type="NCBI Taxonomy" id="1798396"/>
    <lineage>
        <taxon>Bacteria</taxon>
        <taxon>Candidatus Gottesmaniibacteriota</taxon>
    </lineage>
</organism>